<accession>A0A7J7LPL4</accession>
<dbReference type="PANTHER" id="PTHR31900:SF30">
    <property type="entry name" value="SUPERFAMILY PROTEIN, PUTATIVE-RELATED"/>
    <property type="match status" value="1"/>
</dbReference>
<feature type="domain" description="F-box" evidence="1">
    <location>
        <begin position="24"/>
        <end position="72"/>
    </location>
</feature>
<dbReference type="Pfam" id="PF00646">
    <property type="entry name" value="F-box"/>
    <property type="match status" value="1"/>
</dbReference>
<dbReference type="Gene3D" id="3.80.10.10">
    <property type="entry name" value="Ribonuclease Inhibitor"/>
    <property type="match status" value="1"/>
</dbReference>
<dbReference type="InterPro" id="IPR050232">
    <property type="entry name" value="FBL13/AtMIF1-like"/>
</dbReference>
<dbReference type="InterPro" id="IPR001810">
    <property type="entry name" value="F-box_dom"/>
</dbReference>
<dbReference type="EMBL" id="JACGCM010002114">
    <property type="protein sequence ID" value="KAF6144606.1"/>
    <property type="molecule type" value="Genomic_DNA"/>
</dbReference>
<gene>
    <name evidence="2" type="ORF">GIB67_006098</name>
</gene>
<dbReference type="SUPFAM" id="SSF52047">
    <property type="entry name" value="RNI-like"/>
    <property type="match status" value="1"/>
</dbReference>
<evidence type="ECO:0000313" key="2">
    <source>
        <dbReference type="EMBL" id="KAF6144606.1"/>
    </source>
</evidence>
<dbReference type="PANTHER" id="PTHR31900">
    <property type="entry name" value="F-BOX/RNI SUPERFAMILY PROTEIN-RELATED"/>
    <property type="match status" value="1"/>
</dbReference>
<keyword evidence="3" id="KW-1185">Reference proteome</keyword>
<evidence type="ECO:0000259" key="1">
    <source>
        <dbReference type="PROSITE" id="PS50181"/>
    </source>
</evidence>
<protein>
    <recommendedName>
        <fullName evidence="1">F-box domain-containing protein</fullName>
    </recommendedName>
</protein>
<reference evidence="2 3" key="1">
    <citation type="journal article" date="2020" name="IScience">
        <title>Genome Sequencing of the Endangered Kingdonia uniflora (Circaeasteraceae, Ranunculales) Reveals Potential Mechanisms of Evolutionary Specialization.</title>
        <authorList>
            <person name="Sun Y."/>
            <person name="Deng T."/>
            <person name="Zhang A."/>
            <person name="Moore M.J."/>
            <person name="Landis J.B."/>
            <person name="Lin N."/>
            <person name="Zhang H."/>
            <person name="Zhang X."/>
            <person name="Huang J."/>
            <person name="Zhang X."/>
            <person name="Sun H."/>
            <person name="Wang H."/>
        </authorList>
    </citation>
    <scope>NUCLEOTIDE SEQUENCE [LARGE SCALE GENOMIC DNA]</scope>
    <source>
        <strain evidence="2">TB1705</strain>
        <tissue evidence="2">Leaf</tissue>
    </source>
</reference>
<dbReference type="InterPro" id="IPR032675">
    <property type="entry name" value="LRR_dom_sf"/>
</dbReference>
<sequence>MEAGNEPESSDLLAQAQPLESYGFDKLSTLPDDILHHIFSTLATVDVVRASMLSTRWVSLWKSISTLSFDVTYCTKTQWLVNFIERVLIQRGESDIHTFRFATYGNKVLDVLCAYAAIDFAVNHNVQHLDLDIDGGVSNYWGLPLSVFTCISLWVLKLSLMPVEDYDMSSLVKLPHLRTLQFVHLKLLCRVEQSEYYI</sequence>
<comment type="caution">
    <text evidence="2">The sequence shown here is derived from an EMBL/GenBank/DDBJ whole genome shotgun (WGS) entry which is preliminary data.</text>
</comment>
<dbReference type="InterPro" id="IPR036047">
    <property type="entry name" value="F-box-like_dom_sf"/>
</dbReference>
<dbReference type="SUPFAM" id="SSF81383">
    <property type="entry name" value="F-box domain"/>
    <property type="match status" value="1"/>
</dbReference>
<proteinExistence type="predicted"/>
<dbReference type="PROSITE" id="PS50181">
    <property type="entry name" value="FBOX"/>
    <property type="match status" value="1"/>
</dbReference>
<dbReference type="OrthoDB" id="612216at2759"/>
<dbReference type="Proteomes" id="UP000541444">
    <property type="component" value="Unassembled WGS sequence"/>
</dbReference>
<dbReference type="AlphaFoldDB" id="A0A7J7LPL4"/>
<organism evidence="2 3">
    <name type="scientific">Kingdonia uniflora</name>
    <dbReference type="NCBI Taxonomy" id="39325"/>
    <lineage>
        <taxon>Eukaryota</taxon>
        <taxon>Viridiplantae</taxon>
        <taxon>Streptophyta</taxon>
        <taxon>Embryophyta</taxon>
        <taxon>Tracheophyta</taxon>
        <taxon>Spermatophyta</taxon>
        <taxon>Magnoliopsida</taxon>
        <taxon>Ranunculales</taxon>
        <taxon>Circaeasteraceae</taxon>
        <taxon>Kingdonia</taxon>
    </lineage>
</organism>
<name>A0A7J7LPL4_9MAGN</name>
<evidence type="ECO:0000313" key="3">
    <source>
        <dbReference type="Proteomes" id="UP000541444"/>
    </source>
</evidence>